<dbReference type="PANTHER" id="PTHR43547">
    <property type="entry name" value="TWO-COMPONENT HISTIDINE KINASE"/>
    <property type="match status" value="1"/>
</dbReference>
<dbReference type="Pfam" id="PF07495">
    <property type="entry name" value="Y_Y_Y"/>
    <property type="match status" value="1"/>
</dbReference>
<accession>K1TQH3</accession>
<proteinExistence type="predicted"/>
<feature type="non-terminal residue" evidence="3">
    <location>
        <position position="1"/>
    </location>
</feature>
<evidence type="ECO:0000256" key="1">
    <source>
        <dbReference type="ARBA" id="ARBA00022553"/>
    </source>
</evidence>
<dbReference type="InterPro" id="IPR015943">
    <property type="entry name" value="WD40/YVTN_repeat-like_dom_sf"/>
</dbReference>
<keyword evidence="3" id="KW-0808">Transferase</keyword>
<dbReference type="EMBL" id="AJWZ01005816">
    <property type="protein sequence ID" value="EKC61536.1"/>
    <property type="molecule type" value="Genomic_DNA"/>
</dbReference>
<dbReference type="FunFam" id="2.60.40.10:FF:000791">
    <property type="entry name" value="Two-component system sensor histidine kinase/response regulator"/>
    <property type="match status" value="1"/>
</dbReference>
<keyword evidence="3" id="KW-0418">Kinase</keyword>
<gene>
    <name evidence="3" type="ORF">OBE_08424</name>
</gene>
<dbReference type="Gene3D" id="2.130.10.10">
    <property type="entry name" value="YVTN repeat-like/Quinoprotein amine dehydrogenase"/>
    <property type="match status" value="1"/>
</dbReference>
<keyword evidence="1" id="KW-0597">Phosphoprotein</keyword>
<dbReference type="InterPro" id="IPR011123">
    <property type="entry name" value="Y_Y_Y"/>
</dbReference>
<evidence type="ECO:0000259" key="2">
    <source>
        <dbReference type="Pfam" id="PF07495"/>
    </source>
</evidence>
<reference evidence="3" key="1">
    <citation type="journal article" date="2013" name="Environ. Microbiol.">
        <title>Microbiota from the distal guts of lean and obese adolescents exhibit partial functional redundancy besides clear differences in community structure.</title>
        <authorList>
            <person name="Ferrer M."/>
            <person name="Ruiz A."/>
            <person name="Lanza F."/>
            <person name="Haange S.B."/>
            <person name="Oberbach A."/>
            <person name="Till H."/>
            <person name="Bargiela R."/>
            <person name="Campoy C."/>
            <person name="Segura M.T."/>
            <person name="Richter M."/>
            <person name="von Bergen M."/>
            <person name="Seifert J."/>
            <person name="Suarez A."/>
        </authorList>
    </citation>
    <scope>NUCLEOTIDE SEQUENCE</scope>
</reference>
<feature type="non-terminal residue" evidence="3">
    <location>
        <position position="179"/>
    </location>
</feature>
<dbReference type="PANTHER" id="PTHR43547:SF2">
    <property type="entry name" value="HYBRID SIGNAL TRANSDUCTION HISTIDINE KINASE C"/>
    <property type="match status" value="1"/>
</dbReference>
<feature type="domain" description="Two component regulator three Y" evidence="2">
    <location>
        <begin position="108"/>
        <end position="173"/>
    </location>
</feature>
<protein>
    <submittedName>
        <fullName evidence="3">Two-component system sensor histidine kinase/response regulator</fullName>
    </submittedName>
</protein>
<comment type="caution">
    <text evidence="3">The sequence shown here is derived from an EMBL/GenBank/DDBJ whole genome shotgun (WGS) entry which is preliminary data.</text>
</comment>
<dbReference type="AlphaFoldDB" id="K1TQH3"/>
<dbReference type="InterPro" id="IPR013783">
    <property type="entry name" value="Ig-like_fold"/>
</dbReference>
<evidence type="ECO:0000313" key="3">
    <source>
        <dbReference type="EMBL" id="EKC61536.1"/>
    </source>
</evidence>
<name>K1TQH3_9ZZZZ</name>
<dbReference type="GO" id="GO:0000155">
    <property type="term" value="F:phosphorelay sensor kinase activity"/>
    <property type="evidence" value="ECO:0007669"/>
    <property type="project" value="TreeGrafter"/>
</dbReference>
<sequence length="179" mass="20508">APKIHTYTVDDGLQDHMFNRNSCFKGADGKLFFGGFRGLNSFYPDKIVQDTAYSPVVITDIKVHNVSVRTYPLSVREGIAANRAIDFIDKIVLGYRENNFSLDFSILNYINPELNRYLYRLEGYDKEWLSVEAGRRFAYYNNLPAGTYTFCVKGANQNGIWSPDMKCLRITILPPPWLS</sequence>
<organism evidence="3">
    <name type="scientific">human gut metagenome</name>
    <dbReference type="NCBI Taxonomy" id="408170"/>
    <lineage>
        <taxon>unclassified sequences</taxon>
        <taxon>metagenomes</taxon>
        <taxon>organismal metagenomes</taxon>
    </lineage>
</organism>
<dbReference type="Gene3D" id="2.60.40.10">
    <property type="entry name" value="Immunoglobulins"/>
    <property type="match status" value="1"/>
</dbReference>